<dbReference type="Proteomes" id="UP001235269">
    <property type="component" value="Unassembled WGS sequence"/>
</dbReference>
<reference evidence="1 2" key="1">
    <citation type="submission" date="2023-07" db="EMBL/GenBank/DDBJ databases">
        <title>Genomic Encyclopedia of Type Strains, Phase IV (KMG-IV): sequencing the most valuable type-strain genomes for metagenomic binning, comparative biology and taxonomic classification.</title>
        <authorList>
            <person name="Goeker M."/>
        </authorList>
    </citation>
    <scope>NUCLEOTIDE SEQUENCE [LARGE SCALE GENOMIC DNA]</scope>
    <source>
        <strain evidence="1 2">DSM 100301</strain>
    </source>
</reference>
<evidence type="ECO:0000313" key="2">
    <source>
        <dbReference type="Proteomes" id="UP001235269"/>
    </source>
</evidence>
<dbReference type="Gene3D" id="2.70.98.10">
    <property type="match status" value="1"/>
</dbReference>
<dbReference type="EMBL" id="JAUSWH010000005">
    <property type="protein sequence ID" value="MDQ0455703.1"/>
    <property type="molecule type" value="Genomic_DNA"/>
</dbReference>
<dbReference type="EC" id="5.1.3.3" evidence="1"/>
<dbReference type="SUPFAM" id="SSF74650">
    <property type="entry name" value="Galactose mutarotase-like"/>
    <property type="match status" value="1"/>
</dbReference>
<dbReference type="InterPro" id="IPR011013">
    <property type="entry name" value="Gal_mutarotase_sf_dom"/>
</dbReference>
<dbReference type="InterPro" id="IPR014718">
    <property type="entry name" value="GH-type_carb-bd"/>
</dbReference>
<accession>A0ABU0IBU1</accession>
<evidence type="ECO:0000313" key="1">
    <source>
        <dbReference type="EMBL" id="MDQ0455703.1"/>
    </source>
</evidence>
<protein>
    <submittedName>
        <fullName evidence="1">Aldose 1-epimerase</fullName>
        <ecNumber evidence="1">5.1.3.3</ecNumber>
    </submittedName>
</protein>
<dbReference type="GO" id="GO:0004034">
    <property type="term" value="F:aldose 1-epimerase activity"/>
    <property type="evidence" value="ECO:0007669"/>
    <property type="project" value="UniProtKB-EC"/>
</dbReference>
<proteinExistence type="predicted"/>
<name>A0ABU0IBU1_9HYPH</name>
<sequence length="292" mass="32202">MDLVLEAYQYRVVVSPRFGASLLAAEWLGGGAPLPILEPLRDPASGFTAGCFLMAPFVNRIADGRFHVDGAPFAIPLNRPEQSMAIHGFSRDRRWQVLEADTAHAVLIDRVESEAHPWRYTARFEVALAPDGIMLSLALHNDGEWHFPFGMGLHPFFPREDGDKVTFTAEGFHASDDRGLPTGPRQTISPARQSHDLAEVQGLDRCFLNAHGSVSVEKPASNVKMDLRARGAFRHLHLFVPEQRPVFCLEPVTHLPDAINRPSLGADAQMTILAPAESLSGHLQLSITPFHK</sequence>
<keyword evidence="1" id="KW-0413">Isomerase</keyword>
<dbReference type="Pfam" id="PF01263">
    <property type="entry name" value="Aldose_epim"/>
    <property type="match status" value="1"/>
</dbReference>
<organism evidence="1 2">
    <name type="scientific">Rhizobium paknamense</name>
    <dbReference type="NCBI Taxonomy" id="1206817"/>
    <lineage>
        <taxon>Bacteria</taxon>
        <taxon>Pseudomonadati</taxon>
        <taxon>Pseudomonadota</taxon>
        <taxon>Alphaproteobacteria</taxon>
        <taxon>Hyphomicrobiales</taxon>
        <taxon>Rhizobiaceae</taxon>
        <taxon>Rhizobium/Agrobacterium group</taxon>
        <taxon>Rhizobium</taxon>
    </lineage>
</organism>
<dbReference type="RefSeq" id="WP_307157895.1">
    <property type="nucleotide sequence ID" value="NZ_JAUSWH010000005.1"/>
</dbReference>
<comment type="caution">
    <text evidence="1">The sequence shown here is derived from an EMBL/GenBank/DDBJ whole genome shotgun (WGS) entry which is preliminary data.</text>
</comment>
<keyword evidence="2" id="KW-1185">Reference proteome</keyword>
<gene>
    <name evidence="1" type="ORF">QO005_002043</name>
</gene>
<dbReference type="InterPro" id="IPR008183">
    <property type="entry name" value="Aldose_1/G6P_1-epimerase"/>
</dbReference>